<dbReference type="AlphaFoldDB" id="A0A8H3BCA9"/>
<evidence type="ECO:0000313" key="1">
    <source>
        <dbReference type="EMBL" id="CAE6453848.1"/>
    </source>
</evidence>
<protein>
    <submittedName>
        <fullName evidence="1">Uncharacterized protein</fullName>
    </submittedName>
</protein>
<proteinExistence type="predicted"/>
<dbReference type="OrthoDB" id="2104739at2759"/>
<evidence type="ECO:0000313" key="2">
    <source>
        <dbReference type="Proteomes" id="UP000663831"/>
    </source>
</evidence>
<name>A0A8H3BCA9_9AGAM</name>
<comment type="caution">
    <text evidence="1">The sequence shown here is derived from an EMBL/GenBank/DDBJ whole genome shotgun (WGS) entry which is preliminary data.</text>
</comment>
<dbReference type="Proteomes" id="UP000663831">
    <property type="component" value="Unassembled WGS sequence"/>
</dbReference>
<reference evidence="1" key="1">
    <citation type="submission" date="2021-01" db="EMBL/GenBank/DDBJ databases">
        <authorList>
            <person name="Kaushik A."/>
        </authorList>
    </citation>
    <scope>NUCLEOTIDE SEQUENCE</scope>
    <source>
        <strain evidence="1">AG3-1AP</strain>
    </source>
</reference>
<gene>
    <name evidence="1" type="ORF">RDB_LOCUS69190</name>
</gene>
<sequence>MNTRVTLPPLQRLFEGDSESRNAYARLLFFESQEVILIRMLGQAYALVQAPALGVRAFLAARINSLLTDHDIIQLGSQYLNYFIDYFQNASRSRAVQRSSAHSLRSFPDEVKDIQAISDTLMQVPQNHSEAKRMALLRDGHRCMVTRVVDNAPIEDCLRLRAYHYPTPIYSSSCGLYPDYSSLSGAVEHIQRVLRDAETIKMLSEDSSPTELISQPSHRESVVVV</sequence>
<accession>A0A8H3BCA9</accession>
<dbReference type="EMBL" id="CAJMWV010002066">
    <property type="protein sequence ID" value="CAE6453848.1"/>
    <property type="molecule type" value="Genomic_DNA"/>
</dbReference>
<organism evidence="1 2">
    <name type="scientific">Rhizoctonia solani</name>
    <dbReference type="NCBI Taxonomy" id="456999"/>
    <lineage>
        <taxon>Eukaryota</taxon>
        <taxon>Fungi</taxon>
        <taxon>Dikarya</taxon>
        <taxon>Basidiomycota</taxon>
        <taxon>Agaricomycotina</taxon>
        <taxon>Agaricomycetes</taxon>
        <taxon>Cantharellales</taxon>
        <taxon>Ceratobasidiaceae</taxon>
        <taxon>Rhizoctonia</taxon>
    </lineage>
</organism>